<sequence>MNLIALGATGSMSGPSSPASSYLVRADDGERTTSIVLDLGPGSFGALWRVCPPSEIDAIALSHLHIDHCGDLMSMQIYRRWNPAGPLPPLPLLAPADVIARMRGLDGYADDDTFAGEFSHGVLADNAVFEIGCLKITAFAVRHTIPSYALRIEGPGPHGPQIITYSGDTDTCPGLIEAARDADLFLCECGFTGADSARGVHLDGARAARVGAEAGVKRMLLTHIQPWTDPDIPLSEARAVWDGPIDLIAPEVTYEVDA</sequence>
<dbReference type="SUPFAM" id="SSF56281">
    <property type="entry name" value="Metallo-hydrolase/oxidoreductase"/>
    <property type="match status" value="1"/>
</dbReference>
<dbReference type="PANTHER" id="PTHR46018">
    <property type="entry name" value="ZINC PHOSPHODIESTERASE ELAC PROTEIN 1"/>
    <property type="match status" value="1"/>
</dbReference>
<dbReference type="EMBL" id="JACRUO010000001">
    <property type="protein sequence ID" value="MBD3688938.1"/>
    <property type="molecule type" value="Genomic_DNA"/>
</dbReference>
<dbReference type="Gene3D" id="3.60.15.10">
    <property type="entry name" value="Ribonuclease Z/Hydroxyacylglutathione hydrolase-like"/>
    <property type="match status" value="1"/>
</dbReference>
<evidence type="ECO:0000313" key="3">
    <source>
        <dbReference type="Proteomes" id="UP000627538"/>
    </source>
</evidence>
<dbReference type="InterPro" id="IPR001279">
    <property type="entry name" value="Metallo-B-lactamas"/>
</dbReference>
<protein>
    <submittedName>
        <fullName evidence="2">MBL fold metallo-hydrolase</fullName>
    </submittedName>
</protein>
<proteinExistence type="predicted"/>
<dbReference type="CDD" id="cd07716">
    <property type="entry name" value="RNaseZ_short-form-like_MBL-fold"/>
    <property type="match status" value="1"/>
</dbReference>
<dbReference type="GO" id="GO:0042781">
    <property type="term" value="F:3'-tRNA processing endoribonuclease activity"/>
    <property type="evidence" value="ECO:0007669"/>
    <property type="project" value="TreeGrafter"/>
</dbReference>
<dbReference type="SMART" id="SM00849">
    <property type="entry name" value="Lactamase_B"/>
    <property type="match status" value="1"/>
</dbReference>
<feature type="domain" description="Metallo-beta-lactamase" evidence="1">
    <location>
        <begin position="18"/>
        <end position="223"/>
    </location>
</feature>
<evidence type="ECO:0000259" key="1">
    <source>
        <dbReference type="SMART" id="SM00849"/>
    </source>
</evidence>
<accession>A0A8I0GCB4</accession>
<comment type="caution">
    <text evidence="2">The sequence shown here is derived from an EMBL/GenBank/DDBJ whole genome shotgun (WGS) entry which is preliminary data.</text>
</comment>
<dbReference type="InterPro" id="IPR036866">
    <property type="entry name" value="RibonucZ/Hydroxyglut_hydro"/>
</dbReference>
<dbReference type="Proteomes" id="UP000627538">
    <property type="component" value="Unassembled WGS sequence"/>
</dbReference>
<dbReference type="AlphaFoldDB" id="A0A8I0GCB4"/>
<gene>
    <name evidence="2" type="ORF">H8R10_01630</name>
</gene>
<dbReference type="Pfam" id="PF12706">
    <property type="entry name" value="Lactamase_B_2"/>
    <property type="match status" value="1"/>
</dbReference>
<evidence type="ECO:0000313" key="2">
    <source>
        <dbReference type="EMBL" id="MBD3688938.1"/>
    </source>
</evidence>
<reference evidence="2 3" key="1">
    <citation type="submission" date="2020-08" db="EMBL/GenBank/DDBJ databases">
        <title>Winkia gen. nov., sp. nov., isolated from faeces of the Anser albifrons in China.</title>
        <authorList>
            <person name="Liu Q."/>
        </authorList>
    </citation>
    <scope>NUCLEOTIDE SEQUENCE [LARGE SCALE GENOMIC DNA]</scope>
    <source>
        <strain evidence="2 3">C62</strain>
    </source>
</reference>
<organism evidence="2 3">
    <name type="scientific">Nanchangia anserum</name>
    <dbReference type="NCBI Taxonomy" id="2692125"/>
    <lineage>
        <taxon>Bacteria</taxon>
        <taxon>Bacillati</taxon>
        <taxon>Actinomycetota</taxon>
        <taxon>Actinomycetes</taxon>
        <taxon>Actinomycetales</taxon>
        <taxon>Actinomycetaceae</taxon>
        <taxon>Nanchangia</taxon>
    </lineage>
</organism>
<keyword evidence="2" id="KW-0378">Hydrolase</keyword>
<dbReference type="PANTHER" id="PTHR46018:SF4">
    <property type="entry name" value="METALLO-HYDROLASE YHFI-RELATED"/>
    <property type="match status" value="1"/>
</dbReference>
<keyword evidence="3" id="KW-1185">Reference proteome</keyword>
<name>A0A8I0GCB4_9ACTO</name>